<feature type="coiled-coil region" evidence="1">
    <location>
        <begin position="127"/>
        <end position="168"/>
    </location>
</feature>
<sequence>MESNFQSLDQLYKVLRHERVEQNLLLKCQDNQLSLAHQSKCMEVAEQLRKIQQLTLEVKQLKEFNVKLHKMRGISDFSELEAVQKQVVSLKTSVQKLKSELQQFEVPQLTFKAPIYVKQQALSTELNAVQSEQIQQLTTQLEQEKALIQQLQNDLTCKQTQITELESQLKQNFENAESQNQINNSIQNEQIIQSLNEQITNLTNQQQVNEQENQNEKTKLQNQINTYLREREQNQVIVLKLKEKNIKQENDIKQFKTQIEQFEQQQILSQYNQIQLEETINKNKVLESELKQMSNQLTDFKDQVVNENQQKLIENTNQLLNQIQEINKTHLEDQNTINNLNQQLFNLKTELKSAQNQLQEQNEEKELEVEEITKIAHEQILKYEFDAQKLQFELQNTQESEKLNIMEINNLKNKLNDYENTIQEHKSKINVIEEQLKTEYVQNKQQLEQVIIEKEQLINEKEQLMVEKQQQMNEIKVLQHELEQKEIENTTLKSNTQTLEKQAEEILTNTQKEIEVKVEQKVEKLNDQLLVVKKELEHKQHLESEVSDMLRQIIDVTNAKDDLIISDLSEFCPINETNEMKLSVIKIHENMKLSKIKEEEQTHLIEQITELQQSQLHLSQQLQKQEEDHMTIIKQKDEQISCYMEHIDQLIQNQRQQLRIPSSQTQSEAYLPLFDPSKQIQNELSSEESAHLVQLSKPLNTQQNNKIQEIQLKLQEQVNIINCKSQEYEKEQHNLEQTVKKLTLKNQEQQWREEQLIKGLKDSLEVTKITKTMLSDLKQFTQQQTLNAIDEIVELLSQKLLIPKQVIAKIMYDSISIKSDMLLIKDVVTQFNFQKSIHPVNGAILQIVKNNDNKLVKAKQAIKFQVSVIKNDLDQMKQDFQVQSAKYLRQTQNSISGAFNAYLQSTYFQTYKIKTNVSDISQSLQRARYSISSIQNFQVPKVDFTLFNKKYASEYQNVLTQLKSIKLQLSQLKNLAQIDLNQSQTLLKSFTEHHELTVFQLKQQLNEQQKHFLNLKLEHQRQFSLKEQENELTIKQLEEQEYQNKQINLELRKQKQMLLEIQNHENAVANTEKELNHKLLNETNELKNEFEKKTTEITRKHAHELKKLQTDLDLKNMAQKSLELQIKQFQNLKMDYQEDKKDLQTLESANNSFQTNYSVISNTKFLKYAETTPNAYLLPSIAKLTELRNTIFIELKRQNALNAESGQIITEIYGQISNQFKINLKEIQARFHLPLSDQKEYIKATKNYILQNWSYPMELYVLGLFEAENEFGKYNLKKKIKQCFSTLEDETNIGQLVKALLVMYFMHGCKTMQTQADSGHIVVFPELTNVQALQIKL</sequence>
<feature type="coiled-coil region" evidence="1">
    <location>
        <begin position="1025"/>
        <end position="1149"/>
    </location>
</feature>
<dbReference type="EMBL" id="CAXDID020000002">
    <property type="protein sequence ID" value="CAL5971250.1"/>
    <property type="molecule type" value="Genomic_DNA"/>
</dbReference>
<proteinExistence type="predicted"/>
<organism evidence="2 3">
    <name type="scientific">Hexamita inflata</name>
    <dbReference type="NCBI Taxonomy" id="28002"/>
    <lineage>
        <taxon>Eukaryota</taxon>
        <taxon>Metamonada</taxon>
        <taxon>Diplomonadida</taxon>
        <taxon>Hexamitidae</taxon>
        <taxon>Hexamitinae</taxon>
        <taxon>Hexamita</taxon>
    </lineage>
</organism>
<comment type="caution">
    <text evidence="2">The sequence shown here is derived from an EMBL/GenBank/DDBJ whole genome shotgun (WGS) entry which is preliminary data.</text>
</comment>
<keyword evidence="1" id="KW-0175">Coiled coil</keyword>
<dbReference type="Proteomes" id="UP001642409">
    <property type="component" value="Unassembled WGS sequence"/>
</dbReference>
<feature type="coiled-coil region" evidence="1">
    <location>
        <begin position="408"/>
        <end position="535"/>
    </location>
</feature>
<evidence type="ECO:0008006" key="4">
    <source>
        <dbReference type="Google" id="ProtNLM"/>
    </source>
</evidence>
<reference evidence="2 3" key="1">
    <citation type="submission" date="2024-07" db="EMBL/GenBank/DDBJ databases">
        <authorList>
            <person name="Akdeniz Z."/>
        </authorList>
    </citation>
    <scope>NUCLEOTIDE SEQUENCE [LARGE SCALE GENOMIC DNA]</scope>
</reference>
<evidence type="ECO:0000313" key="2">
    <source>
        <dbReference type="EMBL" id="CAL5971250.1"/>
    </source>
</evidence>
<name>A0ABP1GGJ9_9EUKA</name>
<gene>
    <name evidence="2" type="ORF">HINF_LOCUS1190</name>
</gene>
<evidence type="ECO:0000313" key="3">
    <source>
        <dbReference type="Proteomes" id="UP001642409"/>
    </source>
</evidence>
<accession>A0ABP1GGJ9</accession>
<protein>
    <recommendedName>
        <fullName evidence="4">GRIP domain-containing protein</fullName>
    </recommendedName>
</protein>
<keyword evidence="3" id="KW-1185">Reference proteome</keyword>
<feature type="coiled-coil region" evidence="1">
    <location>
        <begin position="44"/>
        <end position="100"/>
    </location>
</feature>
<evidence type="ECO:0000256" key="1">
    <source>
        <dbReference type="SAM" id="Coils"/>
    </source>
</evidence>
<feature type="coiled-coil region" evidence="1">
    <location>
        <begin position="192"/>
        <end position="375"/>
    </location>
</feature>